<dbReference type="Proteomes" id="UP000325434">
    <property type="component" value="Unassembled WGS sequence"/>
</dbReference>
<gene>
    <name evidence="1" type="ORF">BDV35DRAFT_133937</name>
</gene>
<dbReference type="EMBL" id="ML734751">
    <property type="protein sequence ID" value="KAB8240335.1"/>
    <property type="molecule type" value="Genomic_DNA"/>
</dbReference>
<organism evidence="1">
    <name type="scientific">Aspergillus flavus</name>
    <dbReference type="NCBI Taxonomy" id="5059"/>
    <lineage>
        <taxon>Eukaryota</taxon>
        <taxon>Fungi</taxon>
        <taxon>Dikarya</taxon>
        <taxon>Ascomycota</taxon>
        <taxon>Pezizomycotina</taxon>
        <taxon>Eurotiomycetes</taxon>
        <taxon>Eurotiomycetidae</taxon>
        <taxon>Eurotiales</taxon>
        <taxon>Aspergillaceae</taxon>
        <taxon>Aspergillus</taxon>
        <taxon>Aspergillus subgen. Circumdati</taxon>
    </lineage>
</organism>
<proteinExistence type="predicted"/>
<reference evidence="1" key="1">
    <citation type="submission" date="2019-04" db="EMBL/GenBank/DDBJ databases">
        <title>Friends and foes A comparative genomics study of 23 Aspergillus species from section Flavi.</title>
        <authorList>
            <consortium name="DOE Joint Genome Institute"/>
            <person name="Kjaerbolling I."/>
            <person name="Vesth T."/>
            <person name="Frisvad J.C."/>
            <person name="Nybo J.L."/>
            <person name="Theobald S."/>
            <person name="Kildgaard S."/>
            <person name="Isbrandt T."/>
            <person name="Kuo A."/>
            <person name="Sato A."/>
            <person name="Lyhne E.K."/>
            <person name="Kogle M.E."/>
            <person name="Wiebenga A."/>
            <person name="Kun R.S."/>
            <person name="Lubbers R.J."/>
            <person name="Makela M.R."/>
            <person name="Barry K."/>
            <person name="Chovatia M."/>
            <person name="Clum A."/>
            <person name="Daum C."/>
            <person name="Haridas S."/>
            <person name="He G."/>
            <person name="LaButti K."/>
            <person name="Lipzen A."/>
            <person name="Mondo S."/>
            <person name="Riley R."/>
            <person name="Salamov A."/>
            <person name="Simmons B.A."/>
            <person name="Magnuson J.K."/>
            <person name="Henrissat B."/>
            <person name="Mortensen U.H."/>
            <person name="Larsen T.O."/>
            <person name="Devries R.P."/>
            <person name="Grigoriev I.V."/>
            <person name="Machida M."/>
            <person name="Baker S.E."/>
            <person name="Andersen M.R."/>
        </authorList>
    </citation>
    <scope>NUCLEOTIDE SEQUENCE [LARGE SCALE GENOMIC DNA]</scope>
    <source>
        <strain evidence="1">CBS 121.62</strain>
    </source>
</reference>
<accession>A0A5N6GF09</accession>
<name>A0A5N6GF09_ASPFL</name>
<dbReference type="AlphaFoldDB" id="A0A5N6GF09"/>
<evidence type="ECO:0000313" key="1">
    <source>
        <dbReference type="EMBL" id="KAB8240335.1"/>
    </source>
</evidence>
<protein>
    <submittedName>
        <fullName evidence="1">Uncharacterized protein</fullName>
    </submittedName>
</protein>
<sequence length="194" mass="21925">MGGIMVCELWSPGEEIKLGRLILGSPHSLDDFHDPDVELAQCSTERICPDGRNTSGLLSRLPIIFNVGRTKASITADQYKAHRLAGLTRHFWKLMEDPRTIRWISERVDSKLPIYLVVGYQTALNPTIAVAEAGQLRFKAGMSGNGVYTVDCYKVHHQQQPSGNETWLGRHIEHFNAGMHRWQLQLRTIPPNKQ</sequence>